<evidence type="ECO:0000313" key="3">
    <source>
        <dbReference type="Proteomes" id="UP000183924"/>
    </source>
</evidence>
<reference evidence="2 3" key="1">
    <citation type="submission" date="2016-03" db="EMBL/GenBank/DDBJ databases">
        <title>Comparative genomics of Rickettsiella.</title>
        <authorList>
            <person name="Chandler C."/>
            <person name="Wang Y."/>
        </authorList>
    </citation>
    <scope>NUCLEOTIDE SEQUENCE [LARGE SCALE GENOMIC DNA]</scope>
    <source>
        <strain evidence="2 3">RCFS May 2013</strain>
    </source>
</reference>
<dbReference type="RefSeq" id="WP_071662123.1">
    <property type="nucleotide sequence ID" value="NZ_LUKY01000031.1"/>
</dbReference>
<evidence type="ECO:0000313" key="2">
    <source>
        <dbReference type="EMBL" id="OIZ95464.1"/>
    </source>
</evidence>
<evidence type="ECO:0000256" key="1">
    <source>
        <dbReference type="SAM" id="SignalP"/>
    </source>
</evidence>
<sequence length="123" mass="13854">MKKKLICLLASLILLSACAGRTPNPIPLHQPGDESLTCNALKLELMNNQSKITNLIPQQNKIGKNIALGVAGAFIIVPWFFMDFSDAERIEIQSYQLRDNWLRTLYIKKKCGDLPPAIKFQDQ</sequence>
<proteinExistence type="predicted"/>
<feature type="signal peptide" evidence="1">
    <location>
        <begin position="1"/>
        <end position="19"/>
    </location>
</feature>
<dbReference type="EMBL" id="LUKY01000031">
    <property type="protein sequence ID" value="OIZ95464.1"/>
    <property type="molecule type" value="Genomic_DNA"/>
</dbReference>
<name>A0A1J8NK11_9COXI</name>
<dbReference type="AlphaFoldDB" id="A0A1J8NK11"/>
<keyword evidence="3" id="KW-1185">Reference proteome</keyword>
<dbReference type="Proteomes" id="UP000183924">
    <property type="component" value="Unassembled WGS sequence"/>
</dbReference>
<accession>A0A1J8NK11</accession>
<evidence type="ECO:0008006" key="4">
    <source>
        <dbReference type="Google" id="ProtNLM"/>
    </source>
</evidence>
<comment type="caution">
    <text evidence="2">The sequence shown here is derived from an EMBL/GenBank/DDBJ whole genome shotgun (WGS) entry which is preliminary data.</text>
</comment>
<dbReference type="PROSITE" id="PS51257">
    <property type="entry name" value="PROKAR_LIPOPROTEIN"/>
    <property type="match status" value="1"/>
</dbReference>
<gene>
    <name evidence="2" type="ORF">A1D18_01820</name>
</gene>
<keyword evidence="1" id="KW-0732">Signal</keyword>
<feature type="chain" id="PRO_5009649169" description="Lipoprotein" evidence="1">
    <location>
        <begin position="20"/>
        <end position="123"/>
    </location>
</feature>
<protein>
    <recommendedName>
        <fullName evidence="4">Lipoprotein</fullName>
    </recommendedName>
</protein>
<organism evidence="2 3">
    <name type="scientific">Candidatus Rickettsiella isopodorum</name>
    <dbReference type="NCBI Taxonomy" id="1225476"/>
    <lineage>
        <taxon>Bacteria</taxon>
        <taxon>Pseudomonadati</taxon>
        <taxon>Pseudomonadota</taxon>
        <taxon>Gammaproteobacteria</taxon>
        <taxon>Legionellales</taxon>
        <taxon>Coxiellaceae</taxon>
        <taxon>Rickettsiella</taxon>
    </lineage>
</organism>
<dbReference type="OrthoDB" id="6197128at2"/>